<feature type="domain" description="Glycine zipper" evidence="1">
    <location>
        <begin position="49"/>
        <end position="91"/>
    </location>
</feature>
<reference evidence="2" key="1">
    <citation type="submission" date="2021-06" db="EMBL/GenBank/DDBJ databases">
        <authorList>
            <person name="Zhong Z."/>
        </authorList>
    </citation>
    <scope>NUCLEOTIDE SEQUENCE</scope>
</reference>
<evidence type="ECO:0000259" key="1">
    <source>
        <dbReference type="Pfam" id="PF13488"/>
    </source>
</evidence>
<organism evidence="2 3">
    <name type="scientific">Pseudomonas phage PA7</name>
    <dbReference type="NCBI Taxonomy" id="347330"/>
    <lineage>
        <taxon>Viruses</taxon>
        <taxon>Duplodnaviria</taxon>
        <taxon>Heunggongvirae</taxon>
        <taxon>Uroviricota</taxon>
        <taxon>Caudoviricetes</taxon>
        <taxon>Chimalliviridae</taxon>
        <taxon>Phikzvirus</taxon>
        <taxon>Phikzvirus PA7</taxon>
    </lineage>
</organism>
<sequence>MNKLILALSLVLASMTLEANEIKTTTSGVIKQVDCQLVAKDNSIAGATIGGTVGAAAGAAVGKALLGKSGSWIGGLIGGAAGGAIGNNMAATETYQCKMIIEGHGKLYMNQIVTNKKLEPDMSVTIVEMSDGTYEIM</sequence>
<accession>A0AAE7S5C0</accession>
<dbReference type="EMBL" id="MZ444140">
    <property type="protein sequence ID" value="QXN68716.1"/>
    <property type="molecule type" value="Genomic_DNA"/>
</dbReference>
<evidence type="ECO:0000313" key="3">
    <source>
        <dbReference type="Proteomes" id="UP000827047"/>
    </source>
</evidence>
<protein>
    <recommendedName>
        <fullName evidence="1">Glycine zipper domain-containing protein</fullName>
    </recommendedName>
</protein>
<proteinExistence type="predicted"/>
<dbReference type="Pfam" id="PF13488">
    <property type="entry name" value="Gly-zipper_Omp"/>
    <property type="match status" value="1"/>
</dbReference>
<dbReference type="InterPro" id="IPR039567">
    <property type="entry name" value="Gly-zipper"/>
</dbReference>
<dbReference type="Proteomes" id="UP000827047">
    <property type="component" value="Segment"/>
</dbReference>
<name>A0AAE7S5C0_9CAUD</name>
<evidence type="ECO:0000313" key="2">
    <source>
        <dbReference type="EMBL" id="QXN68716.1"/>
    </source>
</evidence>